<dbReference type="OrthoDB" id="695252at2759"/>
<name>A0A5J9TWV8_9POAL</name>
<sequence>MSSSSESRRRGRDQPHGHDAAAKRPRRRQKHLYLVMDDWNMGYSIHKLDVDAWESDAAGIETPRRLPEPAALRIAAPEDRSTAYFASLGNRILFVPDRYIDEDPILIYDTETASLSVGPRPTPALLPLGHIFFVEINQRLYALNPRRADQECSFEVVSLVPRDVDEQDPLCRRTDRWAVESVPAPMPFHRHELVGAHAVHPDGRTVFVSARNRNPGHGGVRKEGTWSFDARRAAWTWHGEWQMPFRDRGYYVDELDAWVGLRRDGFLCSCAVPSRGGAAALPECKLGKKTMFREELDRHVGTPGATLAYIGNGRFCLVECAAREGVAYEDAIDGAVDGCVLHVTVFGLKYDKRGDLETTAQQPSRSYILSRCSGAFPAKMFWM</sequence>
<dbReference type="PANTHER" id="PTHR33085">
    <property type="entry name" value="OS12G0113100 PROTEIN-RELATED"/>
    <property type="match status" value="1"/>
</dbReference>
<feature type="compositionally biased region" description="Basic and acidic residues" evidence="1">
    <location>
        <begin position="1"/>
        <end position="22"/>
    </location>
</feature>
<gene>
    <name evidence="2" type="ORF">EJB05_39426</name>
</gene>
<proteinExistence type="predicted"/>
<reference evidence="2 3" key="1">
    <citation type="journal article" date="2019" name="Sci. Rep.">
        <title>A high-quality genome of Eragrostis curvula grass provides insights into Poaceae evolution and supports new strategies to enhance forage quality.</title>
        <authorList>
            <person name="Carballo J."/>
            <person name="Santos B.A.C.M."/>
            <person name="Zappacosta D."/>
            <person name="Garbus I."/>
            <person name="Selva J.P."/>
            <person name="Gallo C.A."/>
            <person name="Diaz A."/>
            <person name="Albertini E."/>
            <person name="Caccamo M."/>
            <person name="Echenique V."/>
        </authorList>
    </citation>
    <scope>NUCLEOTIDE SEQUENCE [LARGE SCALE GENOMIC DNA]</scope>
    <source>
        <strain evidence="3">cv. Victoria</strain>
        <tissue evidence="2">Leaf</tissue>
    </source>
</reference>
<dbReference type="PANTHER" id="PTHR33085:SF47">
    <property type="entry name" value="OS02G0513400 PROTEIN"/>
    <property type="match status" value="1"/>
</dbReference>
<dbReference type="EMBL" id="RWGY01000031">
    <property type="protein sequence ID" value="TVU15883.1"/>
    <property type="molecule type" value="Genomic_DNA"/>
</dbReference>
<evidence type="ECO:0000313" key="2">
    <source>
        <dbReference type="EMBL" id="TVU15883.1"/>
    </source>
</evidence>
<accession>A0A5J9TWV8</accession>
<protein>
    <recommendedName>
        <fullName evidence="4">DUF1618 domain-containing protein</fullName>
    </recommendedName>
</protein>
<dbReference type="Gramene" id="TVU15883">
    <property type="protein sequence ID" value="TVU15883"/>
    <property type="gene ID" value="EJB05_39426"/>
</dbReference>
<dbReference type="Pfam" id="PF07893">
    <property type="entry name" value="DUF1668"/>
    <property type="match status" value="1"/>
</dbReference>
<feature type="non-terminal residue" evidence="2">
    <location>
        <position position="1"/>
    </location>
</feature>
<evidence type="ECO:0008006" key="4">
    <source>
        <dbReference type="Google" id="ProtNLM"/>
    </source>
</evidence>
<keyword evidence="3" id="KW-1185">Reference proteome</keyword>
<comment type="caution">
    <text evidence="2">The sequence shown here is derived from an EMBL/GenBank/DDBJ whole genome shotgun (WGS) entry which is preliminary data.</text>
</comment>
<organism evidence="2 3">
    <name type="scientific">Eragrostis curvula</name>
    <name type="common">weeping love grass</name>
    <dbReference type="NCBI Taxonomy" id="38414"/>
    <lineage>
        <taxon>Eukaryota</taxon>
        <taxon>Viridiplantae</taxon>
        <taxon>Streptophyta</taxon>
        <taxon>Embryophyta</taxon>
        <taxon>Tracheophyta</taxon>
        <taxon>Spermatophyta</taxon>
        <taxon>Magnoliopsida</taxon>
        <taxon>Liliopsida</taxon>
        <taxon>Poales</taxon>
        <taxon>Poaceae</taxon>
        <taxon>PACMAD clade</taxon>
        <taxon>Chloridoideae</taxon>
        <taxon>Eragrostideae</taxon>
        <taxon>Eragrostidinae</taxon>
        <taxon>Eragrostis</taxon>
    </lineage>
</organism>
<dbReference type="Proteomes" id="UP000324897">
    <property type="component" value="Unassembled WGS sequence"/>
</dbReference>
<evidence type="ECO:0000256" key="1">
    <source>
        <dbReference type="SAM" id="MobiDB-lite"/>
    </source>
</evidence>
<dbReference type="InterPro" id="IPR012871">
    <property type="entry name" value="DUF1668_ORYSA"/>
</dbReference>
<evidence type="ECO:0000313" key="3">
    <source>
        <dbReference type="Proteomes" id="UP000324897"/>
    </source>
</evidence>
<feature type="region of interest" description="Disordered" evidence="1">
    <location>
        <begin position="1"/>
        <end position="27"/>
    </location>
</feature>
<dbReference type="AlphaFoldDB" id="A0A5J9TWV8"/>